<name>A0A1M8A0H3_MALS4</name>
<feature type="region of interest" description="Disordered" evidence="1">
    <location>
        <begin position="425"/>
        <end position="458"/>
    </location>
</feature>
<dbReference type="STRING" id="1230383.A0A1M8A0H3"/>
<gene>
    <name evidence="3" type="ORF">MSYG_0277</name>
</gene>
<dbReference type="OrthoDB" id="5577218at2759"/>
<accession>A0A1M8A0H3</accession>
<protein>
    <submittedName>
        <fullName evidence="3">Uncharacterized protein</fullName>
    </submittedName>
</protein>
<feature type="transmembrane region" description="Helical" evidence="2">
    <location>
        <begin position="228"/>
        <end position="249"/>
    </location>
</feature>
<keyword evidence="4" id="KW-1185">Reference proteome</keyword>
<dbReference type="Proteomes" id="UP000186303">
    <property type="component" value="Chromosome 1"/>
</dbReference>
<dbReference type="GO" id="GO:0048309">
    <property type="term" value="P:endoplasmic reticulum inheritance"/>
    <property type="evidence" value="ECO:0007669"/>
    <property type="project" value="TreeGrafter"/>
</dbReference>
<feature type="transmembrane region" description="Helical" evidence="2">
    <location>
        <begin position="12"/>
        <end position="33"/>
    </location>
</feature>
<dbReference type="GO" id="GO:0005789">
    <property type="term" value="C:endoplasmic reticulum membrane"/>
    <property type="evidence" value="ECO:0007669"/>
    <property type="project" value="TreeGrafter"/>
</dbReference>
<evidence type="ECO:0000313" key="4">
    <source>
        <dbReference type="Proteomes" id="UP000186303"/>
    </source>
</evidence>
<evidence type="ECO:0000256" key="1">
    <source>
        <dbReference type="SAM" id="MobiDB-lite"/>
    </source>
</evidence>
<dbReference type="VEuPathDB" id="FungiDB:MSYG_0277"/>
<organism evidence="3 4">
    <name type="scientific">Malassezia sympodialis (strain ATCC 42132)</name>
    <name type="common">Atopic eczema-associated yeast</name>
    <dbReference type="NCBI Taxonomy" id="1230383"/>
    <lineage>
        <taxon>Eukaryota</taxon>
        <taxon>Fungi</taxon>
        <taxon>Dikarya</taxon>
        <taxon>Basidiomycota</taxon>
        <taxon>Ustilaginomycotina</taxon>
        <taxon>Malasseziomycetes</taxon>
        <taxon>Malasseziales</taxon>
        <taxon>Malasseziaceae</taxon>
        <taxon>Malassezia</taxon>
    </lineage>
</organism>
<keyword evidence="2" id="KW-0812">Transmembrane</keyword>
<sequence>MLWVGVRSMVRGLKLAAILLSLLQLLVFLPLSLEHSQQTFLTFSALLSAFYFGLSSLRWATYQTRLAWIARVLMVLQNLFIPVALFLCARLYAPDTPNALTAKSVPWMQSVSNAQAWLASHSPISWLGAYEPRMRLDGFDQILAFFLRAGHYFVSRVPGWWYRFLLHMSPVFSLLEGVASLLVVQAVARFSQWLIYDPHGNRTRKMSSSVLIRKLLQLGIDASEAWQLVFLLLSATVYVTSAVGLYVSFEGATQGRSLTAAAIGACVVSTLWISGLALAFRKANIVETCLMFAYVVFNVYQLSTSLLLGADPLHLLQAFRESNMLSLPLHVSAGANVSRLLRTLESGWRVLSVALDTLPPTVIVNLVYRITVLYLATRVLAMLAWQSRYQERGVPTLHRVPSLQEQADSQKLSEIMLSAKEPCSEDDDEINDVAGPSVPDVGLDEKPEREESVEPKQESRAPALGMVLVRYSRFVLITVYSHLLLLDQNHQSYWRMLAVSFTLGLWGVELLMSKDDSVMYE</sequence>
<keyword evidence="2" id="KW-1133">Transmembrane helix</keyword>
<dbReference type="GO" id="GO:0000921">
    <property type="term" value="P:septin ring assembly"/>
    <property type="evidence" value="ECO:0007669"/>
    <property type="project" value="TreeGrafter"/>
</dbReference>
<feature type="transmembrane region" description="Helical" evidence="2">
    <location>
        <begin position="261"/>
        <end position="280"/>
    </location>
</feature>
<evidence type="ECO:0000313" key="3">
    <source>
        <dbReference type="EMBL" id="SHO75943.1"/>
    </source>
</evidence>
<feature type="transmembrane region" description="Helical" evidence="2">
    <location>
        <begin position="72"/>
        <end position="93"/>
    </location>
</feature>
<dbReference type="Pfam" id="PF08426">
    <property type="entry name" value="ICE2"/>
    <property type="match status" value="2"/>
</dbReference>
<dbReference type="PANTHER" id="PTHR31726">
    <property type="entry name" value="PROTEIN ICE2"/>
    <property type="match status" value="1"/>
</dbReference>
<dbReference type="EMBL" id="LT671821">
    <property type="protein sequence ID" value="SHO75943.1"/>
    <property type="molecule type" value="Genomic_DNA"/>
</dbReference>
<proteinExistence type="predicted"/>
<feature type="compositionally biased region" description="Basic and acidic residues" evidence="1">
    <location>
        <begin position="443"/>
        <end position="458"/>
    </location>
</feature>
<dbReference type="AlphaFoldDB" id="A0A1M8A0H3"/>
<dbReference type="InterPro" id="IPR013635">
    <property type="entry name" value="Ice2"/>
</dbReference>
<dbReference type="PANTHER" id="PTHR31726:SF2">
    <property type="entry name" value="PROTEIN ICE2"/>
    <property type="match status" value="1"/>
</dbReference>
<evidence type="ECO:0000256" key="2">
    <source>
        <dbReference type="SAM" id="Phobius"/>
    </source>
</evidence>
<dbReference type="GO" id="GO:0097038">
    <property type="term" value="C:perinuclear endoplasmic reticulum"/>
    <property type="evidence" value="ECO:0007669"/>
    <property type="project" value="TreeGrafter"/>
</dbReference>
<dbReference type="GO" id="GO:0032541">
    <property type="term" value="C:cortical endoplasmic reticulum"/>
    <property type="evidence" value="ECO:0007669"/>
    <property type="project" value="TreeGrafter"/>
</dbReference>
<feature type="transmembrane region" description="Helical" evidence="2">
    <location>
        <begin position="292"/>
        <end position="310"/>
    </location>
</feature>
<keyword evidence="2" id="KW-0472">Membrane</keyword>
<feature type="transmembrane region" description="Helical" evidence="2">
    <location>
        <begin position="39"/>
        <end position="60"/>
    </location>
</feature>
<reference evidence="4" key="1">
    <citation type="journal article" date="2017" name="Nucleic Acids Res.">
        <title>Proteogenomics produces comprehensive and highly accurate protein-coding gene annotation in a complete genome assembly of Malassezia sympodialis.</title>
        <authorList>
            <person name="Zhu Y."/>
            <person name="Engstroem P.G."/>
            <person name="Tellgren-Roth C."/>
            <person name="Baudo C.D."/>
            <person name="Kennell J.C."/>
            <person name="Sun S."/>
            <person name="Billmyre R.B."/>
            <person name="Schroeder M.S."/>
            <person name="Andersson A."/>
            <person name="Holm T."/>
            <person name="Sigurgeirsson B."/>
            <person name="Wu G."/>
            <person name="Sankaranarayanan S.R."/>
            <person name="Siddharthan R."/>
            <person name="Sanyal K."/>
            <person name="Lundeberg J."/>
            <person name="Nystedt B."/>
            <person name="Boekhout T."/>
            <person name="Dawson T.L. Jr."/>
            <person name="Heitman J."/>
            <person name="Scheynius A."/>
            <person name="Lehtioe J."/>
        </authorList>
    </citation>
    <scope>NUCLEOTIDE SEQUENCE [LARGE SCALE GENOMIC DNA]</scope>
    <source>
        <strain evidence="4">ATCC 42132</strain>
    </source>
</reference>